<protein>
    <recommendedName>
        <fullName evidence="3">Type II secretion system protein J</fullName>
    </recommendedName>
</protein>
<keyword evidence="5" id="KW-0488">Methylation</keyword>
<accession>A0A8J2V4S9</accession>
<sequence>MKRHGRTHAQQGFTLVEMVIAMMIFSVIATSGIVIMRLSINSNDQLTRSTDMAGEFQIARSLIKSDLAQIARRRVRDEFGNTLPGPMYGGELTAFGNAVERDGERLLFAIVSSGNINPGNRYPRSRLQYIEYLVIEDRIVRRAWNYPDRQRETPSTERVLFTGLENVDIRFLVGPLWEDRFISRASVPLPAAVELRFIHPVFGEMRQLFHAGQLEGGGQT</sequence>
<evidence type="ECO:0000313" key="12">
    <source>
        <dbReference type="Proteomes" id="UP000613582"/>
    </source>
</evidence>
<comment type="subcellular location">
    <subcellularLocation>
        <location evidence="1">Cell inner membrane</location>
        <topology evidence="1">Single-pass membrane protein</topology>
    </subcellularLocation>
</comment>
<evidence type="ECO:0000256" key="9">
    <source>
        <dbReference type="ARBA" id="ARBA00023136"/>
    </source>
</evidence>
<keyword evidence="12" id="KW-1185">Reference proteome</keyword>
<proteinExistence type="inferred from homology"/>
<dbReference type="GO" id="GO:0015628">
    <property type="term" value="P:protein secretion by the type II secretion system"/>
    <property type="evidence" value="ECO:0007669"/>
    <property type="project" value="InterPro"/>
</dbReference>
<keyword evidence="7 10" id="KW-0812">Transmembrane</keyword>
<comment type="similarity">
    <text evidence="2">Belongs to the GSP J family.</text>
</comment>
<reference evidence="11" key="1">
    <citation type="journal article" date="2014" name="Int. J. Syst. Evol. Microbiol.">
        <title>Complete genome sequence of Corynebacterium casei LMG S-19264T (=DSM 44701T), isolated from a smear-ripened cheese.</title>
        <authorList>
            <consortium name="US DOE Joint Genome Institute (JGI-PGF)"/>
            <person name="Walter F."/>
            <person name="Albersmeier A."/>
            <person name="Kalinowski J."/>
            <person name="Ruckert C."/>
        </authorList>
    </citation>
    <scope>NUCLEOTIDE SEQUENCE</scope>
    <source>
        <strain evidence="11">CGMCC 1.12921</strain>
    </source>
</reference>
<dbReference type="InterPro" id="IPR051621">
    <property type="entry name" value="T2SS_protein_J"/>
</dbReference>
<dbReference type="EMBL" id="BMGH01000001">
    <property type="protein sequence ID" value="GGD00123.1"/>
    <property type="molecule type" value="Genomic_DNA"/>
</dbReference>
<dbReference type="SUPFAM" id="SSF54523">
    <property type="entry name" value="Pili subunits"/>
    <property type="match status" value="1"/>
</dbReference>
<dbReference type="InterPro" id="IPR012902">
    <property type="entry name" value="N_methyl_site"/>
</dbReference>
<evidence type="ECO:0000256" key="7">
    <source>
        <dbReference type="ARBA" id="ARBA00022692"/>
    </source>
</evidence>
<keyword evidence="8 10" id="KW-1133">Transmembrane helix</keyword>
<keyword evidence="6" id="KW-0997">Cell inner membrane</keyword>
<keyword evidence="4" id="KW-1003">Cell membrane</keyword>
<evidence type="ECO:0000256" key="8">
    <source>
        <dbReference type="ARBA" id="ARBA00022989"/>
    </source>
</evidence>
<evidence type="ECO:0000256" key="4">
    <source>
        <dbReference type="ARBA" id="ARBA00022475"/>
    </source>
</evidence>
<evidence type="ECO:0000313" key="11">
    <source>
        <dbReference type="EMBL" id="GGD00123.1"/>
    </source>
</evidence>
<dbReference type="GO" id="GO:0005886">
    <property type="term" value="C:plasma membrane"/>
    <property type="evidence" value="ECO:0007669"/>
    <property type="project" value="UniProtKB-SubCell"/>
</dbReference>
<organism evidence="11 12">
    <name type="scientific">Aquisalinus flavus</name>
    <dbReference type="NCBI Taxonomy" id="1526572"/>
    <lineage>
        <taxon>Bacteria</taxon>
        <taxon>Pseudomonadati</taxon>
        <taxon>Pseudomonadota</taxon>
        <taxon>Alphaproteobacteria</taxon>
        <taxon>Parvularculales</taxon>
        <taxon>Parvularculaceae</taxon>
        <taxon>Aquisalinus</taxon>
    </lineage>
</organism>
<evidence type="ECO:0000256" key="5">
    <source>
        <dbReference type="ARBA" id="ARBA00022481"/>
    </source>
</evidence>
<reference evidence="11" key="2">
    <citation type="submission" date="2020-09" db="EMBL/GenBank/DDBJ databases">
        <authorList>
            <person name="Sun Q."/>
            <person name="Zhou Y."/>
        </authorList>
    </citation>
    <scope>NUCLEOTIDE SEQUENCE</scope>
    <source>
        <strain evidence="11">CGMCC 1.12921</strain>
    </source>
</reference>
<evidence type="ECO:0000256" key="1">
    <source>
        <dbReference type="ARBA" id="ARBA00004377"/>
    </source>
</evidence>
<name>A0A8J2V4S9_9PROT</name>
<dbReference type="RefSeq" id="WP_188159839.1">
    <property type="nucleotide sequence ID" value="NZ_BMGH01000001.1"/>
</dbReference>
<dbReference type="NCBIfam" id="TIGR02532">
    <property type="entry name" value="IV_pilin_GFxxxE"/>
    <property type="match status" value="1"/>
</dbReference>
<dbReference type="InterPro" id="IPR010055">
    <property type="entry name" value="T2SS_protein-GspJ"/>
</dbReference>
<evidence type="ECO:0000256" key="3">
    <source>
        <dbReference type="ARBA" id="ARBA00021539"/>
    </source>
</evidence>
<dbReference type="Gene3D" id="3.10.610.10">
    <property type="entry name" value="GSPII I/J protein-like"/>
    <property type="match status" value="1"/>
</dbReference>
<dbReference type="Proteomes" id="UP000613582">
    <property type="component" value="Unassembled WGS sequence"/>
</dbReference>
<dbReference type="InterPro" id="IPR045584">
    <property type="entry name" value="Pilin-like"/>
</dbReference>
<evidence type="ECO:0000256" key="6">
    <source>
        <dbReference type="ARBA" id="ARBA00022519"/>
    </source>
</evidence>
<gene>
    <name evidence="11" type="ORF">GCM10011342_06400</name>
</gene>
<dbReference type="PANTHER" id="PTHR39583:SF2">
    <property type="entry name" value="TYPE II SECRETION SYSTEM PROTEIN J"/>
    <property type="match status" value="1"/>
</dbReference>
<dbReference type="PANTHER" id="PTHR39583">
    <property type="entry name" value="TYPE II SECRETION SYSTEM PROTEIN J-RELATED"/>
    <property type="match status" value="1"/>
</dbReference>
<dbReference type="NCBIfam" id="TIGR01711">
    <property type="entry name" value="gspJ"/>
    <property type="match status" value="1"/>
</dbReference>
<keyword evidence="9 10" id="KW-0472">Membrane</keyword>
<dbReference type="Pfam" id="PF11612">
    <property type="entry name" value="T2SSJ"/>
    <property type="match status" value="1"/>
</dbReference>
<dbReference type="Pfam" id="PF07963">
    <property type="entry name" value="N_methyl"/>
    <property type="match status" value="1"/>
</dbReference>
<evidence type="ECO:0000256" key="2">
    <source>
        <dbReference type="ARBA" id="ARBA00011084"/>
    </source>
</evidence>
<comment type="caution">
    <text evidence="11">The sequence shown here is derived from an EMBL/GenBank/DDBJ whole genome shotgun (WGS) entry which is preliminary data.</text>
</comment>
<dbReference type="AlphaFoldDB" id="A0A8J2V4S9"/>
<evidence type="ECO:0000256" key="10">
    <source>
        <dbReference type="SAM" id="Phobius"/>
    </source>
</evidence>
<feature type="transmembrane region" description="Helical" evidence="10">
    <location>
        <begin position="12"/>
        <end position="36"/>
    </location>
</feature>
<dbReference type="GO" id="GO:0015627">
    <property type="term" value="C:type II protein secretion system complex"/>
    <property type="evidence" value="ECO:0007669"/>
    <property type="project" value="InterPro"/>
</dbReference>